<dbReference type="GO" id="GO:0005096">
    <property type="term" value="F:GTPase activator activity"/>
    <property type="evidence" value="ECO:0007669"/>
    <property type="project" value="TreeGrafter"/>
</dbReference>
<feature type="binding site" evidence="7">
    <location>
        <begin position="274"/>
        <end position="277"/>
    </location>
    <ligand>
        <name>GTP</name>
        <dbReference type="ChEBI" id="CHEBI:37565"/>
    </ligand>
</feature>
<dbReference type="Gene3D" id="1.10.400.10">
    <property type="entry name" value="GI Alpha 1, domain 2-like"/>
    <property type="match status" value="1"/>
</dbReference>
<evidence type="ECO:0000256" key="5">
    <source>
        <dbReference type="ARBA" id="ARBA00023134"/>
    </source>
</evidence>
<comment type="caution">
    <text evidence="10">The sequence shown here is derived from an EMBL/GenBank/DDBJ whole genome shotgun (WGS) entry which is preliminary data.</text>
</comment>
<dbReference type="FunFam" id="3.40.50.300:FF:000692">
    <property type="entry name" value="Guanine nucleotide-binding protein subunit alpha"/>
    <property type="match status" value="1"/>
</dbReference>
<dbReference type="SUPFAM" id="SSF47895">
    <property type="entry name" value="Transducin (alpha subunit), insertion domain"/>
    <property type="match status" value="1"/>
</dbReference>
<dbReference type="Gene3D" id="3.40.50.300">
    <property type="entry name" value="P-loop containing nucleotide triphosphate hydrolases"/>
    <property type="match status" value="1"/>
</dbReference>
<dbReference type="Pfam" id="PF00503">
    <property type="entry name" value="G-alpha"/>
    <property type="match status" value="1"/>
</dbReference>
<evidence type="ECO:0000256" key="1">
    <source>
        <dbReference type="ARBA" id="ARBA00007976"/>
    </source>
</evidence>
<keyword evidence="5 7" id="KW-0342">GTP-binding</keyword>
<dbReference type="InterPro" id="IPR001019">
    <property type="entry name" value="Gprotein_alpha_su"/>
</dbReference>
<dbReference type="GO" id="GO:0007188">
    <property type="term" value="P:adenylate cyclase-modulating G protein-coupled receptor signaling pathway"/>
    <property type="evidence" value="ECO:0007669"/>
    <property type="project" value="TreeGrafter"/>
</dbReference>
<dbReference type="GO" id="GO:0046872">
    <property type="term" value="F:metal ion binding"/>
    <property type="evidence" value="ECO:0007669"/>
    <property type="project" value="UniProtKB-UniRule"/>
</dbReference>
<evidence type="ECO:0000256" key="6">
    <source>
        <dbReference type="ARBA" id="ARBA00023224"/>
    </source>
</evidence>
<protein>
    <recommendedName>
        <fullName evidence="9">Guanine nucleotide-binding protein subunit alpha</fullName>
    </recommendedName>
</protein>
<dbReference type="GO" id="GO:0031683">
    <property type="term" value="F:G-protein beta/gamma-subunit complex binding"/>
    <property type="evidence" value="ECO:0007669"/>
    <property type="project" value="UniProtKB-UniRule"/>
</dbReference>
<dbReference type="GO" id="GO:0005525">
    <property type="term" value="F:GTP binding"/>
    <property type="evidence" value="ECO:0007669"/>
    <property type="project" value="UniProtKB-UniRule"/>
</dbReference>
<organism evidence="10 11">
    <name type="scientific">Zoarces viviparus</name>
    <name type="common">Viviparous eelpout</name>
    <name type="synonym">Blennius viviparus</name>
    <dbReference type="NCBI Taxonomy" id="48416"/>
    <lineage>
        <taxon>Eukaryota</taxon>
        <taxon>Metazoa</taxon>
        <taxon>Chordata</taxon>
        <taxon>Craniata</taxon>
        <taxon>Vertebrata</taxon>
        <taxon>Euteleostomi</taxon>
        <taxon>Actinopterygii</taxon>
        <taxon>Neopterygii</taxon>
        <taxon>Teleostei</taxon>
        <taxon>Neoteleostei</taxon>
        <taxon>Acanthomorphata</taxon>
        <taxon>Eupercaria</taxon>
        <taxon>Perciformes</taxon>
        <taxon>Cottioidei</taxon>
        <taxon>Zoarcales</taxon>
        <taxon>Zoarcidae</taxon>
        <taxon>Zoarcinae</taxon>
        <taxon>Zoarces</taxon>
    </lineage>
</organism>
<feature type="binding site" evidence="7">
    <location>
        <begin position="155"/>
        <end position="156"/>
    </location>
    <ligand>
        <name>GTP</name>
        <dbReference type="ChEBI" id="CHEBI:37565"/>
    </ligand>
</feature>
<evidence type="ECO:0000313" key="10">
    <source>
        <dbReference type="EMBL" id="KAK9525049.1"/>
    </source>
</evidence>
<dbReference type="GO" id="GO:0005834">
    <property type="term" value="C:heterotrimeric G-protein complex"/>
    <property type="evidence" value="ECO:0007669"/>
    <property type="project" value="UniProtKB-UniRule"/>
</dbReference>
<sequence length="359" mass="41609">MTRSSVGACCLSPEAGEARRINDEIEKQLRREMRDSRREYKLLLLGTGESGKSTFIKQMRIIHGRGYSDEDKRGFARLIYQNIFTAMQALIQAMDALQISYKDQHNQANSSIVGGVDVVRVTTLTSPYVEAIQSLWTDPGIQECYSLKRRYQLSDSAEYFLNDIHRISDASYLPTQQDVLRVRVPTTGILEYPFHLENVGFRMVDVGGQRSERRKWIHCFEAVTSIMFLVAISEYDQVLVESAKENRMEESMALFQTIITSGWFHRSSVMLFLNKIDLLEEKILHSHLVDYFPEYDGPQRDVKAAQQFILDKFVSLNPNEKRIIYSHFTCATDTNDIRFVFRAVRDHILCSYLMDYRFA</sequence>
<evidence type="ECO:0000256" key="4">
    <source>
        <dbReference type="ARBA" id="ARBA00022842"/>
    </source>
</evidence>
<dbReference type="FunFam" id="3.40.50.300:FF:003977">
    <property type="entry name" value="Guanine nucleotide-binding protein G(q) subunit alpha"/>
    <property type="match status" value="1"/>
</dbReference>
<feature type="binding site" evidence="8">
    <location>
        <position position="186"/>
    </location>
    <ligand>
        <name>Mg(2+)</name>
        <dbReference type="ChEBI" id="CHEBI:18420"/>
    </ligand>
</feature>
<feature type="binding site" evidence="7">
    <location>
        <position position="331"/>
    </location>
    <ligand>
        <name>GTP</name>
        <dbReference type="ChEBI" id="CHEBI:37565"/>
    </ligand>
</feature>
<dbReference type="SMART" id="SM00275">
    <property type="entry name" value="G_alpha"/>
    <property type="match status" value="1"/>
</dbReference>
<dbReference type="CDD" id="cd00066">
    <property type="entry name" value="G-alpha"/>
    <property type="match status" value="1"/>
</dbReference>
<dbReference type="InterPro" id="IPR011025">
    <property type="entry name" value="GproteinA_insert"/>
</dbReference>
<dbReference type="SUPFAM" id="SSF52540">
    <property type="entry name" value="P-loop containing nucleoside triphosphate hydrolases"/>
    <property type="match status" value="1"/>
</dbReference>
<dbReference type="Proteomes" id="UP001488805">
    <property type="component" value="Unassembled WGS sequence"/>
</dbReference>
<dbReference type="GO" id="GO:0003924">
    <property type="term" value="F:GTPase activity"/>
    <property type="evidence" value="ECO:0007669"/>
    <property type="project" value="UniProtKB-UniRule"/>
</dbReference>
<feature type="binding site" evidence="7">
    <location>
        <begin position="49"/>
        <end position="54"/>
    </location>
    <ligand>
        <name>GTP</name>
        <dbReference type="ChEBI" id="CHEBI:37565"/>
    </ligand>
</feature>
<keyword evidence="3 7" id="KW-0547">Nucleotide-binding</keyword>
<name>A0AAW1EQT1_ZOAVI</name>
<evidence type="ECO:0000256" key="9">
    <source>
        <dbReference type="RuleBase" id="RU369122"/>
    </source>
</evidence>
<keyword evidence="6 9" id="KW-0807">Transducer</keyword>
<dbReference type="InterPro" id="IPR027417">
    <property type="entry name" value="P-loop_NTPase"/>
</dbReference>
<accession>A0AAW1EQT1</accession>
<dbReference type="PANTHER" id="PTHR10218">
    <property type="entry name" value="GTP-BINDING PROTEIN ALPHA SUBUNIT"/>
    <property type="match status" value="1"/>
</dbReference>
<feature type="binding site" evidence="8">
    <location>
        <position position="53"/>
    </location>
    <ligand>
        <name>Mg(2+)</name>
        <dbReference type="ChEBI" id="CHEBI:18420"/>
    </ligand>
</feature>
<dbReference type="AlphaFoldDB" id="A0AAW1EQT1"/>
<dbReference type="PANTHER" id="PTHR10218:SF364">
    <property type="entry name" value="GUANINE NUCLEOTIDE-BINDING PROTEIN (G PROTEIN), Q POLYPEPTIDE"/>
    <property type="match status" value="1"/>
</dbReference>
<keyword evidence="11" id="KW-1185">Reference proteome</keyword>
<feature type="binding site" evidence="7">
    <location>
        <begin position="205"/>
        <end position="209"/>
    </location>
    <ligand>
        <name>GTP</name>
        <dbReference type="ChEBI" id="CHEBI:37565"/>
    </ligand>
</feature>
<dbReference type="GO" id="GO:0005737">
    <property type="term" value="C:cytoplasm"/>
    <property type="evidence" value="ECO:0007669"/>
    <property type="project" value="TreeGrafter"/>
</dbReference>
<dbReference type="InterPro" id="IPR000654">
    <property type="entry name" value="Gprotein_alpha_Q"/>
</dbReference>
<dbReference type="GO" id="GO:0001664">
    <property type="term" value="F:G protein-coupled receptor binding"/>
    <property type="evidence" value="ECO:0007669"/>
    <property type="project" value="UniProtKB-UniRule"/>
</dbReference>
<dbReference type="FunFam" id="1.10.400.10:FF:000002">
    <property type="entry name" value="guanine nucleotide-binding protein G(Q) subunit alpha"/>
    <property type="match status" value="1"/>
</dbReference>
<gene>
    <name evidence="10" type="ORF">VZT92_017394</name>
</gene>
<evidence type="ECO:0000256" key="3">
    <source>
        <dbReference type="ARBA" id="ARBA00022741"/>
    </source>
</evidence>
<keyword evidence="4 8" id="KW-0460">Magnesium</keyword>
<evidence type="ECO:0000256" key="7">
    <source>
        <dbReference type="PIRSR" id="PIRSR601019-1"/>
    </source>
</evidence>
<dbReference type="PROSITE" id="PS51882">
    <property type="entry name" value="G_ALPHA"/>
    <property type="match status" value="1"/>
</dbReference>
<feature type="binding site" evidence="7">
    <location>
        <begin position="180"/>
        <end position="186"/>
    </location>
    <ligand>
        <name>GTP</name>
        <dbReference type="ChEBI" id="CHEBI:37565"/>
    </ligand>
</feature>
<dbReference type="PRINTS" id="PR00442">
    <property type="entry name" value="GPROTEINAQ"/>
</dbReference>
<evidence type="ECO:0000256" key="8">
    <source>
        <dbReference type="PIRSR" id="PIRSR601019-2"/>
    </source>
</evidence>
<dbReference type="PRINTS" id="PR00318">
    <property type="entry name" value="GPROTEINA"/>
</dbReference>
<reference evidence="10 11" key="1">
    <citation type="journal article" date="2024" name="Genome Biol. Evol.">
        <title>Chromosome-level genome assembly of the viviparous eelpout Zoarces viviparus.</title>
        <authorList>
            <person name="Fuhrmann N."/>
            <person name="Brasseur M.V."/>
            <person name="Bakowski C.E."/>
            <person name="Podsiadlowski L."/>
            <person name="Prost S."/>
            <person name="Krehenwinkel H."/>
            <person name="Mayer C."/>
        </authorList>
    </citation>
    <scope>NUCLEOTIDE SEQUENCE [LARGE SCALE GENOMIC DNA]</scope>
    <source>
        <strain evidence="10">NO-MEL_2022_Ind0_liver</strain>
    </source>
</reference>
<comment type="function">
    <text evidence="9">Guanine nucleotide-binding proteins (G proteins) are involved as modulators or transducers in various transmembrane signaling systems.</text>
</comment>
<comment type="similarity">
    <text evidence="1 9">Belongs to the G-alpha family. G(q) subfamily.</text>
</comment>
<keyword evidence="2 8" id="KW-0479">Metal-binding</keyword>
<comment type="subunit">
    <text evidence="9">G proteins are composed of 3 units; alpha, beta and gamma. The alpha chain contains the guanine nucleotide binding site.</text>
</comment>
<evidence type="ECO:0000256" key="2">
    <source>
        <dbReference type="ARBA" id="ARBA00022723"/>
    </source>
</evidence>
<dbReference type="EMBL" id="JBCEZU010000145">
    <property type="protein sequence ID" value="KAK9525049.1"/>
    <property type="molecule type" value="Genomic_DNA"/>
</dbReference>
<evidence type="ECO:0000313" key="11">
    <source>
        <dbReference type="Proteomes" id="UP001488805"/>
    </source>
</evidence>
<proteinExistence type="inferred from homology"/>